<dbReference type="GO" id="GO:0048039">
    <property type="term" value="F:ubiquinone binding"/>
    <property type="evidence" value="ECO:0007669"/>
    <property type="project" value="TreeGrafter"/>
</dbReference>
<sequence length="454" mass="50270">MMTVFLISITGPLMKKMTGKKKTWEASSETLMLGMFFLVVFSFSPLPSPQMDSLGNSTDSMSKSLSILSFWISALSVVAMTHLKPLKTSSPFLFLITALNITLIWAFHTNSMIMFFILFETSLIPTILIIFMWGYQPERIMAGLYMLFYTLVGSLPLLVNLLLIHSLWFHSSFNYPIYFPTLNKFGSLTTVWWLLCISAFMVKMPLFIAHLWLPKAHVEAPVAGSMILAGLLLKLGSYGLIRMSSSFPSMNSGLIQYISTFALWGALLTSVICLRQTDMKALIAYASVGHMALIIAASMSNSSWGWNGSLMMMIAHGISSSGLFLMANCWYSISNSRSTIISKGFLTIFPSLIIPWFLLNASNMSAPPFINLLSEIMLVSAIVLSSKMLLPVLAMITLSTGAYTLFLYAQSSHSQTSGKPRPSSYPKELLQISALLHLSPAVLLILTPNILTWT</sequence>
<evidence type="ECO:0000256" key="10">
    <source>
        <dbReference type="ARBA" id="ARBA00022989"/>
    </source>
</evidence>
<keyword evidence="11 16" id="KW-0520">NAD</keyword>
<comment type="subcellular location">
    <subcellularLocation>
        <location evidence="1 16">Mitochondrion membrane</location>
        <topology evidence="1 16">Multi-pass membrane protein</topology>
    </subcellularLocation>
</comment>
<evidence type="ECO:0000256" key="3">
    <source>
        <dbReference type="ARBA" id="ARBA00012944"/>
    </source>
</evidence>
<comment type="function">
    <text evidence="16">Core subunit of the mitochondrial membrane respiratory chain NADH dehydrogenase (Complex I) which catalyzes electron transfer from NADH through the respiratory chain, using ubiquinone as an electron acceptor. Essential for the catalytic activity and assembly of complex I.</text>
</comment>
<gene>
    <name evidence="19" type="primary">ND4</name>
</gene>
<dbReference type="PANTHER" id="PTHR43507">
    <property type="entry name" value="NADH-UBIQUINONE OXIDOREDUCTASE CHAIN 4"/>
    <property type="match status" value="1"/>
</dbReference>
<dbReference type="Pfam" id="PF00361">
    <property type="entry name" value="Proton_antipo_M"/>
    <property type="match status" value="1"/>
</dbReference>
<keyword evidence="12 16" id="KW-0830">Ubiquinone</keyword>
<evidence type="ECO:0000259" key="18">
    <source>
        <dbReference type="Pfam" id="PF01059"/>
    </source>
</evidence>
<feature type="transmembrane region" description="Helical" evidence="16">
    <location>
        <begin position="190"/>
        <end position="213"/>
    </location>
</feature>
<dbReference type="PRINTS" id="PR01437">
    <property type="entry name" value="NUOXDRDTASE4"/>
</dbReference>
<feature type="domain" description="NADH:quinone oxidoreductase/Mrp antiporter transmembrane" evidence="17">
    <location>
        <begin position="110"/>
        <end position="396"/>
    </location>
</feature>
<feature type="transmembrane region" description="Helical" evidence="16">
    <location>
        <begin position="220"/>
        <end position="241"/>
    </location>
</feature>
<feature type="transmembrane region" description="Helical" evidence="16">
    <location>
        <begin position="64"/>
        <end position="83"/>
    </location>
</feature>
<evidence type="ECO:0000256" key="15">
    <source>
        <dbReference type="ARBA" id="ARBA00049551"/>
    </source>
</evidence>
<keyword evidence="5 16" id="KW-0813">Transport</keyword>
<evidence type="ECO:0000256" key="2">
    <source>
        <dbReference type="ARBA" id="ARBA00009025"/>
    </source>
</evidence>
<geneLocation type="mitochondrion" evidence="19"/>
<evidence type="ECO:0000256" key="5">
    <source>
        <dbReference type="ARBA" id="ARBA00022448"/>
    </source>
</evidence>
<evidence type="ECO:0000256" key="14">
    <source>
        <dbReference type="ARBA" id="ARBA00023136"/>
    </source>
</evidence>
<feature type="domain" description="NADH:ubiquinone oxidoreductase chain 4 N-terminal" evidence="18">
    <location>
        <begin position="1"/>
        <end position="105"/>
    </location>
</feature>
<evidence type="ECO:0000256" key="7">
    <source>
        <dbReference type="ARBA" id="ARBA00022692"/>
    </source>
</evidence>
<feature type="transmembrane region" description="Helical" evidence="16">
    <location>
        <begin position="90"/>
        <end position="107"/>
    </location>
</feature>
<feature type="transmembrane region" description="Helical" evidence="16">
    <location>
        <begin position="24"/>
        <end position="44"/>
    </location>
</feature>
<dbReference type="GO" id="GO:0015990">
    <property type="term" value="P:electron transport coupled proton transport"/>
    <property type="evidence" value="ECO:0007669"/>
    <property type="project" value="TreeGrafter"/>
</dbReference>
<evidence type="ECO:0000313" key="19">
    <source>
        <dbReference type="EMBL" id="XCI16346.1"/>
    </source>
</evidence>
<dbReference type="AlphaFoldDB" id="A0AAU8HMY2"/>
<keyword evidence="14 16" id="KW-0472">Membrane</keyword>
<feature type="transmembrane region" description="Helical" evidence="16">
    <location>
        <begin position="340"/>
        <end position="359"/>
    </location>
</feature>
<evidence type="ECO:0000256" key="1">
    <source>
        <dbReference type="ARBA" id="ARBA00004225"/>
    </source>
</evidence>
<dbReference type="InterPro" id="IPR000260">
    <property type="entry name" value="NADH4_N"/>
</dbReference>
<dbReference type="GO" id="GO:0003954">
    <property type="term" value="F:NADH dehydrogenase activity"/>
    <property type="evidence" value="ECO:0007669"/>
    <property type="project" value="TreeGrafter"/>
</dbReference>
<feature type="transmembrane region" description="Helical" evidence="16">
    <location>
        <begin position="147"/>
        <end position="170"/>
    </location>
</feature>
<dbReference type="InterPro" id="IPR003918">
    <property type="entry name" value="NADH_UbQ_OxRdtase"/>
</dbReference>
<keyword evidence="6 16" id="KW-0679">Respiratory chain</keyword>
<accession>A0AAU8HMY2</accession>
<dbReference type="PANTHER" id="PTHR43507:SF20">
    <property type="entry name" value="NADH-UBIQUINONE OXIDOREDUCTASE CHAIN 4"/>
    <property type="match status" value="1"/>
</dbReference>
<dbReference type="EC" id="7.1.1.2" evidence="3 16"/>
<keyword evidence="7 16" id="KW-0812">Transmembrane</keyword>
<evidence type="ECO:0000256" key="8">
    <source>
        <dbReference type="ARBA" id="ARBA00022967"/>
    </source>
</evidence>
<keyword evidence="13 16" id="KW-0496">Mitochondrion</keyword>
<feature type="transmembrane region" description="Helical" evidence="16">
    <location>
        <begin position="253"/>
        <end position="274"/>
    </location>
</feature>
<evidence type="ECO:0000256" key="6">
    <source>
        <dbReference type="ARBA" id="ARBA00022660"/>
    </source>
</evidence>
<feature type="transmembrane region" description="Helical" evidence="16">
    <location>
        <begin position="429"/>
        <end position="451"/>
    </location>
</feature>
<feature type="transmembrane region" description="Helical" evidence="16">
    <location>
        <begin position="311"/>
        <end position="333"/>
    </location>
</feature>
<proteinExistence type="inferred from homology"/>
<evidence type="ECO:0000256" key="16">
    <source>
        <dbReference type="RuleBase" id="RU003297"/>
    </source>
</evidence>
<name>A0AAU8HMY2_9BILA</name>
<evidence type="ECO:0000256" key="13">
    <source>
        <dbReference type="ARBA" id="ARBA00023128"/>
    </source>
</evidence>
<evidence type="ECO:0000256" key="4">
    <source>
        <dbReference type="ARBA" id="ARBA00021006"/>
    </source>
</evidence>
<feature type="transmembrane region" description="Helical" evidence="16">
    <location>
        <begin position="365"/>
        <end position="384"/>
    </location>
</feature>
<evidence type="ECO:0000256" key="12">
    <source>
        <dbReference type="ARBA" id="ARBA00023075"/>
    </source>
</evidence>
<dbReference type="GO" id="GO:0008137">
    <property type="term" value="F:NADH dehydrogenase (ubiquinone) activity"/>
    <property type="evidence" value="ECO:0007669"/>
    <property type="project" value="UniProtKB-UniRule"/>
</dbReference>
<feature type="transmembrane region" description="Helical" evidence="16">
    <location>
        <begin position="113"/>
        <end position="135"/>
    </location>
</feature>
<dbReference type="GO" id="GO:0042773">
    <property type="term" value="P:ATP synthesis coupled electron transport"/>
    <property type="evidence" value="ECO:0007669"/>
    <property type="project" value="InterPro"/>
</dbReference>
<keyword evidence="10 16" id="KW-1133">Transmembrane helix</keyword>
<feature type="transmembrane region" description="Helical" evidence="16">
    <location>
        <begin position="281"/>
        <end position="299"/>
    </location>
</feature>
<keyword evidence="8" id="KW-1278">Translocase</keyword>
<dbReference type="Pfam" id="PF01059">
    <property type="entry name" value="Oxidored_q5_N"/>
    <property type="match status" value="1"/>
</dbReference>
<comment type="catalytic activity">
    <reaction evidence="15 16">
        <text>a ubiquinone + NADH + 5 H(+)(in) = a ubiquinol + NAD(+) + 4 H(+)(out)</text>
        <dbReference type="Rhea" id="RHEA:29091"/>
        <dbReference type="Rhea" id="RHEA-COMP:9565"/>
        <dbReference type="Rhea" id="RHEA-COMP:9566"/>
        <dbReference type="ChEBI" id="CHEBI:15378"/>
        <dbReference type="ChEBI" id="CHEBI:16389"/>
        <dbReference type="ChEBI" id="CHEBI:17976"/>
        <dbReference type="ChEBI" id="CHEBI:57540"/>
        <dbReference type="ChEBI" id="CHEBI:57945"/>
        <dbReference type="EC" id="7.1.1.2"/>
    </reaction>
</comment>
<reference evidence="19" key="1">
    <citation type="submission" date="2024-06" db="EMBL/GenBank/DDBJ databases">
        <title>Genomic investigations of benthic invertebrates from the Clarion-Clipperton fields of polymetallic nodules.</title>
        <authorList>
            <person name="Gastineau R."/>
            <person name="Dabek P."/>
            <person name="Mianowicz K."/>
            <person name="Otis C."/>
            <person name="Stoyanova V."/>
            <person name="Krawcewicz A."/>
            <person name="Abramowski T."/>
        </authorList>
    </citation>
    <scope>NUCLEOTIDE SEQUENCE</scope>
</reference>
<keyword evidence="9 16" id="KW-0249">Electron transport</keyword>
<organism evidence="19">
    <name type="scientific">Brachiopoda sp</name>
    <dbReference type="NCBI Taxonomy" id="3230945"/>
    <lineage>
        <taxon>Eukaryota</taxon>
        <taxon>Metazoa</taxon>
        <taxon>Spiralia</taxon>
        <taxon>Lophotrochozoa</taxon>
        <taxon>Brachiopoda</taxon>
    </lineage>
</organism>
<protein>
    <recommendedName>
        <fullName evidence="4 16">NADH-ubiquinone oxidoreductase chain 4</fullName>
        <ecNumber evidence="3 16">7.1.1.2</ecNumber>
    </recommendedName>
</protein>
<evidence type="ECO:0000259" key="17">
    <source>
        <dbReference type="Pfam" id="PF00361"/>
    </source>
</evidence>
<dbReference type="InterPro" id="IPR001750">
    <property type="entry name" value="ND/Mrp_TM"/>
</dbReference>
<dbReference type="EMBL" id="PP977509">
    <property type="protein sequence ID" value="XCI16346.1"/>
    <property type="molecule type" value="Genomic_DNA"/>
</dbReference>
<evidence type="ECO:0000256" key="11">
    <source>
        <dbReference type="ARBA" id="ARBA00023027"/>
    </source>
</evidence>
<evidence type="ECO:0000256" key="9">
    <source>
        <dbReference type="ARBA" id="ARBA00022982"/>
    </source>
</evidence>
<dbReference type="GO" id="GO:0031966">
    <property type="term" value="C:mitochondrial membrane"/>
    <property type="evidence" value="ECO:0007669"/>
    <property type="project" value="UniProtKB-SubCell"/>
</dbReference>
<comment type="similarity">
    <text evidence="2 16">Belongs to the complex I subunit 4 family.</text>
</comment>
<feature type="transmembrane region" description="Helical" evidence="16">
    <location>
        <begin position="389"/>
        <end position="409"/>
    </location>
</feature>